<dbReference type="VEuPathDB" id="FungiDB:BTJ68_03674"/>
<comment type="subcellular location">
    <subcellularLocation>
        <location evidence="1">Mitochondrion</location>
    </subcellularLocation>
</comment>
<dbReference type="InterPro" id="IPR036549">
    <property type="entry name" value="CX6/COA6-like_sf"/>
</dbReference>
<keyword evidence="3" id="KW-0496">Mitochondrion</keyword>
<name>A0A3M6Z3N9_HORWE</name>
<dbReference type="PANTHER" id="PTHR11387">
    <property type="entry name" value="CYTOCHROME C OXIDASE SUBUNIT 6B"/>
    <property type="match status" value="1"/>
</dbReference>
<dbReference type="GO" id="GO:0045277">
    <property type="term" value="C:respiratory chain complex IV"/>
    <property type="evidence" value="ECO:0007669"/>
    <property type="project" value="InterPro"/>
</dbReference>
<dbReference type="EMBL" id="QWIM01002651">
    <property type="protein sequence ID" value="RMY09898.1"/>
    <property type="molecule type" value="Genomic_DNA"/>
</dbReference>
<dbReference type="CDD" id="cd00926">
    <property type="entry name" value="Cyt_c_Oxidase_VIb"/>
    <property type="match status" value="1"/>
</dbReference>
<dbReference type="Proteomes" id="UP000276864">
    <property type="component" value="Unassembled WGS sequence"/>
</dbReference>
<evidence type="ECO:0000256" key="4">
    <source>
        <dbReference type="ARBA" id="ARBA00023157"/>
    </source>
</evidence>
<dbReference type="SUPFAM" id="SSF47694">
    <property type="entry name" value="Cytochrome c oxidase subunit h"/>
    <property type="match status" value="2"/>
</dbReference>
<reference evidence="6 7" key="1">
    <citation type="journal article" date="2018" name="BMC Genomics">
        <title>Genomic evidence for intraspecific hybridization in a clonal and extremely halotolerant yeast.</title>
        <authorList>
            <person name="Gostincar C."/>
            <person name="Stajich J.E."/>
            <person name="Zupancic J."/>
            <person name="Zalar P."/>
            <person name="Gunde-Cimerman N."/>
        </authorList>
    </citation>
    <scope>NUCLEOTIDE SEQUENCE [LARGE SCALE GENOMIC DNA]</scope>
    <source>
        <strain evidence="6 7">EXF-6651</strain>
    </source>
</reference>
<evidence type="ECO:0000256" key="2">
    <source>
        <dbReference type="ARBA" id="ARBA00006425"/>
    </source>
</evidence>
<accession>A0A3M6Z3N9</accession>
<dbReference type="InterPro" id="IPR048280">
    <property type="entry name" value="COX6B-like"/>
</dbReference>
<evidence type="ECO:0000313" key="6">
    <source>
        <dbReference type="EMBL" id="RMY09898.1"/>
    </source>
</evidence>
<evidence type="ECO:0008006" key="8">
    <source>
        <dbReference type="Google" id="ProtNLM"/>
    </source>
</evidence>
<evidence type="ECO:0000256" key="5">
    <source>
        <dbReference type="SAM" id="MobiDB-lite"/>
    </source>
</evidence>
<keyword evidence="4" id="KW-1015">Disulfide bond</keyword>
<sequence>MSDDEERVTMPFKFVTGKQRHPSEPVRDTPNAPRECTENAHRDIAAAAGVAVAGRRARSRVQQNGNTDDEDPSGFDARFPNQNQTKHCWQNYVDYHKCILAKGEDFKPCRQPSPHLRESKHEDPMHLANTPSPLTLQFFLAYRSLCPSSWCERWDDQRENGTFPARLDQ</sequence>
<feature type="region of interest" description="Disordered" evidence="5">
    <location>
        <begin position="50"/>
        <end position="81"/>
    </location>
</feature>
<gene>
    <name evidence="6" type="ORF">D0866_14557</name>
</gene>
<protein>
    <recommendedName>
        <fullName evidence="8">Cytochrome c oxidase subunit 6B</fullName>
    </recommendedName>
</protein>
<comment type="caution">
    <text evidence="6">The sequence shown here is derived from an EMBL/GenBank/DDBJ whole genome shotgun (WGS) entry which is preliminary data.</text>
</comment>
<comment type="similarity">
    <text evidence="2">Belongs to the cytochrome c oxidase subunit 6B family.</text>
</comment>
<dbReference type="Pfam" id="PF02297">
    <property type="entry name" value="COX6B"/>
    <property type="match status" value="1"/>
</dbReference>
<evidence type="ECO:0000256" key="1">
    <source>
        <dbReference type="ARBA" id="ARBA00004173"/>
    </source>
</evidence>
<feature type="region of interest" description="Disordered" evidence="5">
    <location>
        <begin position="16"/>
        <end position="36"/>
    </location>
</feature>
<organism evidence="6 7">
    <name type="scientific">Hortaea werneckii</name>
    <name type="common">Black yeast</name>
    <name type="synonym">Cladosporium werneckii</name>
    <dbReference type="NCBI Taxonomy" id="91943"/>
    <lineage>
        <taxon>Eukaryota</taxon>
        <taxon>Fungi</taxon>
        <taxon>Dikarya</taxon>
        <taxon>Ascomycota</taxon>
        <taxon>Pezizomycotina</taxon>
        <taxon>Dothideomycetes</taxon>
        <taxon>Dothideomycetidae</taxon>
        <taxon>Mycosphaerellales</taxon>
        <taxon>Teratosphaeriaceae</taxon>
        <taxon>Hortaea</taxon>
    </lineage>
</organism>
<evidence type="ECO:0000313" key="7">
    <source>
        <dbReference type="Proteomes" id="UP000276864"/>
    </source>
</evidence>
<evidence type="ECO:0000256" key="3">
    <source>
        <dbReference type="ARBA" id="ARBA00023128"/>
    </source>
</evidence>
<dbReference type="AlphaFoldDB" id="A0A3M6Z3N9"/>
<dbReference type="GO" id="GO:0005739">
    <property type="term" value="C:mitochondrion"/>
    <property type="evidence" value="ECO:0007669"/>
    <property type="project" value="UniProtKB-SubCell"/>
</dbReference>
<dbReference type="Gene3D" id="1.10.10.140">
    <property type="entry name" value="Cytochrome c oxidase, subunit VIb"/>
    <property type="match status" value="2"/>
</dbReference>
<dbReference type="InterPro" id="IPR003213">
    <property type="entry name" value="Cyt_c_oxidase_su6B"/>
</dbReference>
<proteinExistence type="inferred from homology"/>